<comment type="caution">
    <text evidence="11">The sequence shown here is derived from an EMBL/GenBank/DDBJ whole genome shotgun (WGS) entry which is preliminary data.</text>
</comment>
<dbReference type="NCBIfam" id="NF007841">
    <property type="entry name" value="PRK10554.1"/>
    <property type="match status" value="1"/>
</dbReference>
<proteinExistence type="inferred from homology"/>
<evidence type="ECO:0000256" key="7">
    <source>
        <dbReference type="ARBA" id="ARBA00023114"/>
    </source>
</evidence>
<evidence type="ECO:0000256" key="1">
    <source>
        <dbReference type="ARBA" id="ARBA00004571"/>
    </source>
</evidence>
<dbReference type="InterPro" id="IPR001897">
    <property type="entry name" value="Porin_gammaproteobac"/>
</dbReference>
<keyword evidence="8" id="KW-0472">Membrane</keyword>
<dbReference type="CDD" id="cd00342">
    <property type="entry name" value="gram_neg_porins"/>
    <property type="match status" value="1"/>
</dbReference>
<keyword evidence="6" id="KW-0406">Ion transport</keyword>
<keyword evidence="9" id="KW-0998">Cell outer membrane</keyword>
<keyword evidence="7" id="KW-0626">Porin</keyword>
<dbReference type="PANTHER" id="PTHR34501">
    <property type="entry name" value="PROTEIN YDDL-RELATED"/>
    <property type="match status" value="1"/>
</dbReference>
<dbReference type="Proteomes" id="UP000600307">
    <property type="component" value="Unassembled WGS sequence"/>
</dbReference>
<dbReference type="InterPro" id="IPR023614">
    <property type="entry name" value="Porin_dom_sf"/>
</dbReference>
<evidence type="ECO:0000313" key="11">
    <source>
        <dbReference type="EMBL" id="MBF7955819.1"/>
    </source>
</evidence>
<organism evidence="11 12">
    <name type="scientific">Rahnella victoriana</name>
    <dbReference type="NCBI Taxonomy" id="1510570"/>
    <lineage>
        <taxon>Bacteria</taxon>
        <taxon>Pseudomonadati</taxon>
        <taxon>Pseudomonadota</taxon>
        <taxon>Gammaproteobacteria</taxon>
        <taxon>Enterobacterales</taxon>
        <taxon>Yersiniaceae</taxon>
        <taxon>Rahnella</taxon>
    </lineage>
</organism>
<comment type="similarity">
    <text evidence="2">Belongs to the Gram-negative porin family.</text>
</comment>
<dbReference type="InterPro" id="IPR001702">
    <property type="entry name" value="Porin_Gram-ve"/>
</dbReference>
<dbReference type="Pfam" id="PF00267">
    <property type="entry name" value="Porin_1"/>
    <property type="match status" value="1"/>
</dbReference>
<dbReference type="PANTHER" id="PTHR34501:SF1">
    <property type="entry name" value="OUTER MEMBRANE PORIN C"/>
    <property type="match status" value="1"/>
</dbReference>
<evidence type="ECO:0000313" key="12">
    <source>
        <dbReference type="Proteomes" id="UP000600307"/>
    </source>
</evidence>
<dbReference type="EMBL" id="JADOBH010000002">
    <property type="protein sequence ID" value="MBF7955819.1"/>
    <property type="molecule type" value="Genomic_DNA"/>
</dbReference>
<comment type="subcellular location">
    <subcellularLocation>
        <location evidence="1">Cell outer membrane</location>
        <topology evidence="1">Multi-pass membrane protein</topology>
    </subcellularLocation>
</comment>
<evidence type="ECO:0000256" key="8">
    <source>
        <dbReference type="ARBA" id="ARBA00023136"/>
    </source>
</evidence>
<dbReference type="SUPFAM" id="SSF56935">
    <property type="entry name" value="Porins"/>
    <property type="match status" value="1"/>
</dbReference>
<dbReference type="RefSeq" id="WP_095922131.1">
    <property type="nucleotide sequence ID" value="NZ_CBCSED010000024.1"/>
</dbReference>
<evidence type="ECO:0000256" key="3">
    <source>
        <dbReference type="ARBA" id="ARBA00022448"/>
    </source>
</evidence>
<evidence type="ECO:0000256" key="2">
    <source>
        <dbReference type="ARBA" id="ARBA00007539"/>
    </source>
</evidence>
<evidence type="ECO:0000256" key="5">
    <source>
        <dbReference type="ARBA" id="ARBA00022692"/>
    </source>
</evidence>
<dbReference type="Gene3D" id="2.40.160.10">
    <property type="entry name" value="Porin"/>
    <property type="match status" value="1"/>
</dbReference>
<keyword evidence="5" id="KW-0812">Transmembrane</keyword>
<reference evidence="11 12" key="1">
    <citation type="submission" date="2020-11" db="EMBL/GenBank/DDBJ databases">
        <title>Taxonomic investigation of Rahnella spp.</title>
        <authorList>
            <person name="Lee S.D."/>
        </authorList>
    </citation>
    <scope>NUCLEOTIDE SEQUENCE [LARGE SCALE GENOMIC DNA]</scope>
    <source>
        <strain evidence="11 12">SAP-10</strain>
    </source>
</reference>
<keyword evidence="12" id="KW-1185">Reference proteome</keyword>
<accession>A0ABS0DPK2</accession>
<dbReference type="PRINTS" id="PR00182">
    <property type="entry name" value="ECOLNEIPORIN"/>
</dbReference>
<dbReference type="InterPro" id="IPR033900">
    <property type="entry name" value="Gram_neg_porin_domain"/>
</dbReference>
<keyword evidence="10" id="KW-0732">Signal</keyword>
<feature type="chain" id="PRO_5047367129" evidence="10">
    <location>
        <begin position="22"/>
        <end position="374"/>
    </location>
</feature>
<feature type="signal peptide" evidence="10">
    <location>
        <begin position="1"/>
        <end position="21"/>
    </location>
</feature>
<gene>
    <name evidence="11" type="primary">ompC</name>
    <name evidence="11" type="ORF">IV431_09675</name>
</gene>
<sequence length="374" mass="40988">MKHKAIFLVMSSALLAGTAHAAEVFNKDGNKLDIYGLVSGEHYFSKDSSMDGDQTYVRLGFRGETQISDNLTGYGQWQSQYDASSAESEDSTPRTRYGFAGLKFGDYGSFDYGRNRGVLYDSLGFTDMQPEFDGMTYGSDQFMFSRANGVATYRDSGFYGLIDGLDIAIQYQGKNDGGGEPGVRSVLRQNGDGYGMSATYNIGAGVSIVGAMSSADRTNEQNSRTNGIMGNGKRAEAYSGAIKYDAHGVYLGAMYTQAYNASRFGSVSDDTAYGYANKSQIMELYASYQFDFGLQPFVAYNVNKGKDLGRSASGRNYGDQDLIKYVDFGATYYFNKNINMFVDYMVNLVDENSFTREAGISTDDVTAVGIVYQF</sequence>
<evidence type="ECO:0000256" key="10">
    <source>
        <dbReference type="SAM" id="SignalP"/>
    </source>
</evidence>
<evidence type="ECO:0000256" key="9">
    <source>
        <dbReference type="ARBA" id="ARBA00023237"/>
    </source>
</evidence>
<name>A0ABS0DPK2_9GAMM</name>
<protein>
    <submittedName>
        <fullName evidence="11">Porin OmpC</fullName>
    </submittedName>
</protein>
<dbReference type="PRINTS" id="PR00183">
    <property type="entry name" value="ECOLIPORIN"/>
</dbReference>
<keyword evidence="4" id="KW-1134">Transmembrane beta strand</keyword>
<dbReference type="InterPro" id="IPR050298">
    <property type="entry name" value="Gram-neg_bact_OMP"/>
</dbReference>
<evidence type="ECO:0000256" key="6">
    <source>
        <dbReference type="ARBA" id="ARBA00023065"/>
    </source>
</evidence>
<evidence type="ECO:0000256" key="4">
    <source>
        <dbReference type="ARBA" id="ARBA00022452"/>
    </source>
</evidence>
<keyword evidence="3" id="KW-0813">Transport</keyword>